<evidence type="ECO:0000313" key="2">
    <source>
        <dbReference type="EMBL" id="ORZ05979.1"/>
    </source>
</evidence>
<name>A0A1X2HZD5_9FUNG</name>
<protein>
    <submittedName>
        <fullName evidence="2">Uncharacterized protein</fullName>
    </submittedName>
</protein>
<comment type="caution">
    <text evidence="2">The sequence shown here is derived from an EMBL/GenBank/DDBJ whole genome shotgun (WGS) entry which is preliminary data.</text>
</comment>
<feature type="transmembrane region" description="Helical" evidence="1">
    <location>
        <begin position="35"/>
        <end position="52"/>
    </location>
</feature>
<dbReference type="Proteomes" id="UP000193560">
    <property type="component" value="Unassembled WGS sequence"/>
</dbReference>
<keyword evidence="1" id="KW-0472">Membrane</keyword>
<evidence type="ECO:0000256" key="1">
    <source>
        <dbReference type="SAM" id="Phobius"/>
    </source>
</evidence>
<keyword evidence="1" id="KW-0812">Transmembrane</keyword>
<dbReference type="EMBL" id="MCGE01000041">
    <property type="protein sequence ID" value="ORZ05979.1"/>
    <property type="molecule type" value="Genomic_DNA"/>
</dbReference>
<sequence length="53" mass="5897">MMDKSISTRALFFFGLPISLPVCSSLSTISKDTSFPIPTTTTLFALLYFVLIY</sequence>
<proteinExistence type="predicted"/>
<dbReference type="AlphaFoldDB" id="A0A1X2HZD5"/>
<keyword evidence="3" id="KW-1185">Reference proteome</keyword>
<gene>
    <name evidence="2" type="ORF">BCR42DRAFT_427415</name>
</gene>
<keyword evidence="1" id="KW-1133">Transmembrane helix</keyword>
<reference evidence="2 3" key="1">
    <citation type="submission" date="2016-07" db="EMBL/GenBank/DDBJ databases">
        <title>Pervasive Adenine N6-methylation of Active Genes in Fungi.</title>
        <authorList>
            <consortium name="DOE Joint Genome Institute"/>
            <person name="Mondo S.J."/>
            <person name="Dannebaum R.O."/>
            <person name="Kuo R.C."/>
            <person name="Labutti K."/>
            <person name="Haridas S."/>
            <person name="Kuo A."/>
            <person name="Salamov A."/>
            <person name="Ahrendt S.R."/>
            <person name="Lipzen A."/>
            <person name="Sullivan W."/>
            <person name="Andreopoulos W.B."/>
            <person name="Clum A."/>
            <person name="Lindquist E."/>
            <person name="Daum C."/>
            <person name="Ramamoorthy G.K."/>
            <person name="Gryganskyi A."/>
            <person name="Culley D."/>
            <person name="Magnuson J.K."/>
            <person name="James T.Y."/>
            <person name="O'Malley M.A."/>
            <person name="Stajich J.E."/>
            <person name="Spatafora J.W."/>
            <person name="Visel A."/>
            <person name="Grigoriev I.V."/>
        </authorList>
    </citation>
    <scope>NUCLEOTIDE SEQUENCE [LARGE SCALE GENOMIC DNA]</scope>
    <source>
        <strain evidence="2 3">NRRL 1336</strain>
    </source>
</reference>
<accession>A0A1X2HZD5</accession>
<evidence type="ECO:0000313" key="3">
    <source>
        <dbReference type="Proteomes" id="UP000193560"/>
    </source>
</evidence>
<organism evidence="2 3">
    <name type="scientific">Absidia repens</name>
    <dbReference type="NCBI Taxonomy" id="90262"/>
    <lineage>
        <taxon>Eukaryota</taxon>
        <taxon>Fungi</taxon>
        <taxon>Fungi incertae sedis</taxon>
        <taxon>Mucoromycota</taxon>
        <taxon>Mucoromycotina</taxon>
        <taxon>Mucoromycetes</taxon>
        <taxon>Mucorales</taxon>
        <taxon>Cunninghamellaceae</taxon>
        <taxon>Absidia</taxon>
    </lineage>
</organism>